<protein>
    <submittedName>
        <fullName evidence="2">Uncharacterized protein</fullName>
    </submittedName>
</protein>
<accession>A0A484KB43</accession>
<organism evidence="2 3">
    <name type="scientific">Cuscuta campestris</name>
    <dbReference type="NCBI Taxonomy" id="132261"/>
    <lineage>
        <taxon>Eukaryota</taxon>
        <taxon>Viridiplantae</taxon>
        <taxon>Streptophyta</taxon>
        <taxon>Embryophyta</taxon>
        <taxon>Tracheophyta</taxon>
        <taxon>Spermatophyta</taxon>
        <taxon>Magnoliopsida</taxon>
        <taxon>eudicotyledons</taxon>
        <taxon>Gunneridae</taxon>
        <taxon>Pentapetalae</taxon>
        <taxon>asterids</taxon>
        <taxon>lamiids</taxon>
        <taxon>Solanales</taxon>
        <taxon>Convolvulaceae</taxon>
        <taxon>Cuscuteae</taxon>
        <taxon>Cuscuta</taxon>
        <taxon>Cuscuta subgen. Grammica</taxon>
        <taxon>Cuscuta sect. Cleistogrammica</taxon>
    </lineage>
</organism>
<feature type="region of interest" description="Disordered" evidence="1">
    <location>
        <begin position="185"/>
        <end position="204"/>
    </location>
</feature>
<feature type="compositionally biased region" description="Low complexity" evidence="1">
    <location>
        <begin position="46"/>
        <end position="57"/>
    </location>
</feature>
<gene>
    <name evidence="2" type="ORF">CCAM_LOCUS1178</name>
</gene>
<dbReference type="AlphaFoldDB" id="A0A484KB43"/>
<keyword evidence="3" id="KW-1185">Reference proteome</keyword>
<dbReference type="EMBL" id="OOIL02000014">
    <property type="protein sequence ID" value="VFQ59402.1"/>
    <property type="molecule type" value="Genomic_DNA"/>
</dbReference>
<proteinExistence type="predicted"/>
<dbReference type="Proteomes" id="UP000595140">
    <property type="component" value="Unassembled WGS sequence"/>
</dbReference>
<feature type="region of interest" description="Disordered" evidence="1">
    <location>
        <begin position="46"/>
        <end position="86"/>
    </location>
</feature>
<sequence length="429" mass="47255">MPWAGPTLTLGCPWVPQRTWAHGLGCPAEFQVSFFFATISSMDSDPLPLSSSPTLKDQLINSGQDQGPSCPPQPSPAATSSMGQHQGFADATDMVGRAIEVWRPIELEEDTEGDMDQYQLLCRLTLGDWKKKRKRVATSHDELHRPSSSHEVHSLLDHVVIDIEDQGEPTPTVELGTIVVNSPSRKRVHGADSSGCHIDQRPPSLPAMTIDMETEMGSMRFSVPHRSSAGLDEFLVETTVVLHSADQACLDASSDRDLSDMVLLKFGRVCALRVLPFHSLCLSYASKLSTFDAGLAWSVGARPSSDCPSVLPGRVASVSARVAELEAEKGDLVCRLEEAVETFKASPEYRATAMEQMDKLVASWTQTRPAEDWLVKKMEVSFWLGLFQAQKFVRRKLTLLPKGTSLLDFDLPPSCDNIRDFDPAPYKDE</sequence>
<evidence type="ECO:0000313" key="3">
    <source>
        <dbReference type="Proteomes" id="UP000595140"/>
    </source>
</evidence>
<evidence type="ECO:0000256" key="1">
    <source>
        <dbReference type="SAM" id="MobiDB-lite"/>
    </source>
</evidence>
<name>A0A484KB43_9ASTE</name>
<evidence type="ECO:0000313" key="2">
    <source>
        <dbReference type="EMBL" id="VFQ59402.1"/>
    </source>
</evidence>
<reference evidence="2 3" key="1">
    <citation type="submission" date="2018-04" db="EMBL/GenBank/DDBJ databases">
        <authorList>
            <person name="Vogel A."/>
        </authorList>
    </citation>
    <scope>NUCLEOTIDE SEQUENCE [LARGE SCALE GENOMIC DNA]</scope>
</reference>